<evidence type="ECO:0000256" key="7">
    <source>
        <dbReference type="ARBA" id="ARBA00049006"/>
    </source>
</evidence>
<keyword evidence="2" id="KW-0560">Oxidoreductase</keyword>
<sequence length="360" mass="37158">MDLLPSGGFALGPGRIVIDDGLDRALPLTLSGYGPRVGLVVGGVGHRLLAGELRTAGVAWPPPGAITVPVPGAVTAELVADTAAQLGWTGEPGTAAVDVIVGGGKVLDVAKATGDLATVPVVTVPTSAATCACAATLSVLYTPSGGYATARQVATVRELLIPRRIVSAAPERLLVAGAFDAMAKYLELQWQLQERWGATDALPWPAQLAAGVAEQIHHQIAERLRGAAPGGLAADDVLILANTVGAALVTGTQPPTRTGVAHAMYYMHRNRVAEPQLLHGEVVGTGLLVQLILNDAPDQQLLAFRELLQRYGLPTVLDARITGPDGVDDAFLAGWAGYCDADPAALAAAVQRLPQLTQLH</sequence>
<evidence type="ECO:0000256" key="1">
    <source>
        <dbReference type="ARBA" id="ARBA00022723"/>
    </source>
</evidence>
<dbReference type="AlphaFoldDB" id="A0A849AK07"/>
<comment type="catalytic activity">
    <reaction evidence="7">
        <text>glycerol + NAD(+) = dihydroxyacetone + NADH + H(+)</text>
        <dbReference type="Rhea" id="RHEA:13769"/>
        <dbReference type="ChEBI" id="CHEBI:15378"/>
        <dbReference type="ChEBI" id="CHEBI:16016"/>
        <dbReference type="ChEBI" id="CHEBI:17754"/>
        <dbReference type="ChEBI" id="CHEBI:57540"/>
        <dbReference type="ChEBI" id="CHEBI:57945"/>
        <dbReference type="EC" id="1.1.1.6"/>
    </reaction>
</comment>
<dbReference type="Pfam" id="PF00465">
    <property type="entry name" value="Fe-ADH"/>
    <property type="match status" value="1"/>
</dbReference>
<comment type="pathway">
    <text evidence="4">Polyol metabolism; glycerol fermentation; glycerone phosphate from glycerol (oxidative route): step 1/2.</text>
</comment>
<dbReference type="PANTHER" id="PTHR43616">
    <property type="entry name" value="GLYCEROL DEHYDROGENASE"/>
    <property type="match status" value="1"/>
</dbReference>
<evidence type="ECO:0000256" key="6">
    <source>
        <dbReference type="ARBA" id="ARBA00040132"/>
    </source>
</evidence>
<evidence type="ECO:0000256" key="5">
    <source>
        <dbReference type="ARBA" id="ARBA00039147"/>
    </source>
</evidence>
<dbReference type="EMBL" id="JABEND010000010">
    <property type="protein sequence ID" value="NNG37152.1"/>
    <property type="molecule type" value="Genomic_DNA"/>
</dbReference>
<feature type="domain" description="Alcohol dehydrogenase iron-type/glycerol dehydrogenase GldA" evidence="8">
    <location>
        <begin position="98"/>
        <end position="146"/>
    </location>
</feature>
<dbReference type="Gene3D" id="3.40.50.1970">
    <property type="match status" value="1"/>
</dbReference>
<dbReference type="GO" id="GO:0008888">
    <property type="term" value="F:glycerol dehydrogenase (NAD+) activity"/>
    <property type="evidence" value="ECO:0007669"/>
    <property type="project" value="UniProtKB-EC"/>
</dbReference>
<reference evidence="9 10" key="1">
    <citation type="submission" date="2020-05" db="EMBL/GenBank/DDBJ databases">
        <title>Nakamurella sp. DB0629 isolated from air conditioner.</title>
        <authorList>
            <person name="Kim D.H."/>
            <person name="Kim D.-U."/>
        </authorList>
    </citation>
    <scope>NUCLEOTIDE SEQUENCE [LARGE SCALE GENOMIC DNA]</scope>
    <source>
        <strain evidence="9 10">DB0629</strain>
    </source>
</reference>
<gene>
    <name evidence="9" type="ORF">HKD39_15860</name>
</gene>
<comment type="caution">
    <text evidence="9">The sequence shown here is derived from an EMBL/GenBank/DDBJ whole genome shotgun (WGS) entry which is preliminary data.</text>
</comment>
<evidence type="ECO:0000256" key="2">
    <source>
        <dbReference type="ARBA" id="ARBA00023002"/>
    </source>
</evidence>
<dbReference type="Gene3D" id="1.20.1090.10">
    <property type="entry name" value="Dehydroquinate synthase-like - alpha domain"/>
    <property type="match status" value="1"/>
</dbReference>
<protein>
    <recommendedName>
        <fullName evidence="6">Glycerol dehydrogenase</fullName>
        <ecNumber evidence="5">1.1.1.6</ecNumber>
    </recommendedName>
</protein>
<keyword evidence="10" id="KW-1185">Reference proteome</keyword>
<evidence type="ECO:0000313" key="9">
    <source>
        <dbReference type="EMBL" id="NNG37152.1"/>
    </source>
</evidence>
<accession>A0A849AK07</accession>
<keyword evidence="1" id="KW-0479">Metal-binding</keyword>
<dbReference type="Proteomes" id="UP000562984">
    <property type="component" value="Unassembled WGS sequence"/>
</dbReference>
<dbReference type="SUPFAM" id="SSF56796">
    <property type="entry name" value="Dehydroquinate synthase-like"/>
    <property type="match status" value="1"/>
</dbReference>
<evidence type="ECO:0000256" key="3">
    <source>
        <dbReference type="ARBA" id="ARBA00023027"/>
    </source>
</evidence>
<organism evidence="9 10">
    <name type="scientific">Nakamurella aerolata</name>
    <dbReference type="NCBI Taxonomy" id="1656892"/>
    <lineage>
        <taxon>Bacteria</taxon>
        <taxon>Bacillati</taxon>
        <taxon>Actinomycetota</taxon>
        <taxon>Actinomycetes</taxon>
        <taxon>Nakamurellales</taxon>
        <taxon>Nakamurellaceae</taxon>
        <taxon>Nakamurella</taxon>
    </lineage>
</organism>
<evidence type="ECO:0000259" key="8">
    <source>
        <dbReference type="Pfam" id="PF00465"/>
    </source>
</evidence>
<proteinExistence type="predicted"/>
<dbReference type="InterPro" id="IPR016205">
    <property type="entry name" value="Glycerol_DH"/>
</dbReference>
<name>A0A849AK07_9ACTN</name>
<dbReference type="GO" id="GO:0046872">
    <property type="term" value="F:metal ion binding"/>
    <property type="evidence" value="ECO:0007669"/>
    <property type="project" value="UniProtKB-KW"/>
</dbReference>
<dbReference type="InterPro" id="IPR001670">
    <property type="entry name" value="ADH_Fe/GldA"/>
</dbReference>
<evidence type="ECO:0000256" key="4">
    <source>
        <dbReference type="ARBA" id="ARBA00037918"/>
    </source>
</evidence>
<dbReference type="RefSeq" id="WP_171200842.1">
    <property type="nucleotide sequence ID" value="NZ_JABEND010000010.1"/>
</dbReference>
<evidence type="ECO:0000313" key="10">
    <source>
        <dbReference type="Proteomes" id="UP000562984"/>
    </source>
</evidence>
<dbReference type="PANTHER" id="PTHR43616:SF5">
    <property type="entry name" value="GLYCEROL DEHYDROGENASE 1"/>
    <property type="match status" value="1"/>
</dbReference>
<keyword evidence="3" id="KW-0520">NAD</keyword>
<dbReference type="EC" id="1.1.1.6" evidence="5"/>